<reference evidence="3" key="1">
    <citation type="journal article" date="2014" name="Proc. Natl. Acad. Sci. U.S.A.">
        <title>Extensive sampling of basidiomycete genomes demonstrates inadequacy of the white-rot/brown-rot paradigm for wood decay fungi.</title>
        <authorList>
            <person name="Riley R."/>
            <person name="Salamov A.A."/>
            <person name="Brown D.W."/>
            <person name="Nagy L.G."/>
            <person name="Floudas D."/>
            <person name="Held B.W."/>
            <person name="Levasseur A."/>
            <person name="Lombard V."/>
            <person name="Morin E."/>
            <person name="Otillar R."/>
            <person name="Lindquist E.A."/>
            <person name="Sun H."/>
            <person name="LaButti K.M."/>
            <person name="Schmutz J."/>
            <person name="Jabbour D."/>
            <person name="Luo H."/>
            <person name="Baker S.E."/>
            <person name="Pisabarro A.G."/>
            <person name="Walton J.D."/>
            <person name="Blanchette R.A."/>
            <person name="Henrissat B."/>
            <person name="Martin F."/>
            <person name="Cullen D."/>
            <person name="Hibbett D.S."/>
            <person name="Grigoriev I.V."/>
        </authorList>
    </citation>
    <scope>NUCLEOTIDE SEQUENCE [LARGE SCALE GENOMIC DNA]</scope>
    <source>
        <strain evidence="3">CBS 339.88</strain>
    </source>
</reference>
<organism evidence="2 3">
    <name type="scientific">Galerina marginata (strain CBS 339.88)</name>
    <dbReference type="NCBI Taxonomy" id="685588"/>
    <lineage>
        <taxon>Eukaryota</taxon>
        <taxon>Fungi</taxon>
        <taxon>Dikarya</taxon>
        <taxon>Basidiomycota</taxon>
        <taxon>Agaricomycotina</taxon>
        <taxon>Agaricomycetes</taxon>
        <taxon>Agaricomycetidae</taxon>
        <taxon>Agaricales</taxon>
        <taxon>Agaricineae</taxon>
        <taxon>Strophariaceae</taxon>
        <taxon>Galerina</taxon>
    </lineage>
</organism>
<dbReference type="EMBL" id="KL142400">
    <property type="protein sequence ID" value="KDR69721.1"/>
    <property type="molecule type" value="Genomic_DNA"/>
</dbReference>
<feature type="region of interest" description="Disordered" evidence="1">
    <location>
        <begin position="246"/>
        <end position="306"/>
    </location>
</feature>
<feature type="region of interest" description="Disordered" evidence="1">
    <location>
        <begin position="1"/>
        <end position="39"/>
    </location>
</feature>
<dbReference type="AlphaFoldDB" id="A0A067SFP1"/>
<keyword evidence="3" id="KW-1185">Reference proteome</keyword>
<name>A0A067SFP1_GALM3</name>
<protein>
    <submittedName>
        <fullName evidence="2">Uncharacterized protein</fullName>
    </submittedName>
</protein>
<evidence type="ECO:0000313" key="3">
    <source>
        <dbReference type="Proteomes" id="UP000027222"/>
    </source>
</evidence>
<dbReference type="HOGENOM" id="CLU_525847_0_0_1"/>
<accession>A0A067SFP1</accession>
<sequence>MPTPILYELGTPGPRDAAEKEAQAQKTGSEPGLKMGPASTVRGGYPAAAGAAPAWTWTWTWNGNGNYARAGETAMATTMEGERADGTIIANTRMMSPTCSTLDDSAMGPAGNGAVVLDADADGGDDDATIYYAGDDEPSNDFTLFLSMQLHQHRSIKGTPSQPDFPPAPALKHVYDNRNTTTNVDVDMDADDDHGGEGEASGGAGDGAGIYAAGHSEDEPEGPPEVEKREIPSKFLFEYEYELGTKQRDLNHTNNPSGSAGAGCTDDDDAGQGPEGEGGVNHKSNASDVEDDFSNHPEPQLPVLHGNAPNLYLLPFRASTAEDHDGGSEIGMDDVDEGDGTVVRVTKAKQEEVVLNLREIVEEVPEEMKRALQWCEEPNNQFLDHERKGRVVQNQCHHDDDDEEGGNVQDGRVDDLTYALAAIDNGDEGRTHDEGRDDKRDVGFTALGIRQGDNGDGGSYPRDEAEDPNLRKTPAKSSSTPDGEDEIHRLRHALEDEQESSACLRADLILEGGFSNLG</sequence>
<proteinExistence type="predicted"/>
<feature type="compositionally biased region" description="Basic and acidic residues" evidence="1">
    <location>
        <begin position="427"/>
        <end position="442"/>
    </location>
</feature>
<feature type="region of interest" description="Disordered" evidence="1">
    <location>
        <begin position="156"/>
        <end position="233"/>
    </location>
</feature>
<feature type="compositionally biased region" description="Gly residues" evidence="1">
    <location>
        <begin position="198"/>
        <end position="208"/>
    </location>
</feature>
<dbReference type="Proteomes" id="UP000027222">
    <property type="component" value="Unassembled WGS sequence"/>
</dbReference>
<gene>
    <name evidence="2" type="ORF">GALMADRAFT_145135</name>
</gene>
<evidence type="ECO:0000313" key="2">
    <source>
        <dbReference type="EMBL" id="KDR69721.1"/>
    </source>
</evidence>
<feature type="region of interest" description="Disordered" evidence="1">
    <location>
        <begin position="423"/>
        <end position="487"/>
    </location>
</feature>
<evidence type="ECO:0000256" key="1">
    <source>
        <dbReference type="SAM" id="MobiDB-lite"/>
    </source>
</evidence>